<dbReference type="Pfam" id="PF01799">
    <property type="entry name" value="Fer2_2"/>
    <property type="match status" value="1"/>
</dbReference>
<keyword evidence="10" id="KW-0560">Oxidoreductase</keyword>
<reference evidence="17" key="1">
    <citation type="submission" date="2015-12" db="EMBL/GenBank/DDBJ databases">
        <title>De novo transcriptome assembly of four potential Pierce s Disease insect vectors from Arizona vineyards.</title>
        <authorList>
            <person name="Tassone E.E."/>
        </authorList>
    </citation>
    <scope>NUCLEOTIDE SEQUENCE</scope>
</reference>
<comment type="similarity">
    <text evidence="4">Belongs to the xanthine dehydrogenase family.</text>
</comment>
<protein>
    <recommendedName>
        <fullName evidence="16">FAD-binding PCMH-type domain-containing protein</fullName>
    </recommendedName>
</protein>
<keyword evidence="14" id="KW-0576">Peroxisome</keyword>
<organism evidence="17">
    <name type="scientific">Clastoptera arizonana</name>
    <name type="common">Arizona spittle bug</name>
    <dbReference type="NCBI Taxonomy" id="38151"/>
    <lineage>
        <taxon>Eukaryota</taxon>
        <taxon>Metazoa</taxon>
        <taxon>Ecdysozoa</taxon>
        <taxon>Arthropoda</taxon>
        <taxon>Hexapoda</taxon>
        <taxon>Insecta</taxon>
        <taxon>Pterygota</taxon>
        <taxon>Neoptera</taxon>
        <taxon>Paraneoptera</taxon>
        <taxon>Hemiptera</taxon>
        <taxon>Auchenorrhyncha</taxon>
        <taxon>Cercopoidea</taxon>
        <taxon>Clastopteridae</taxon>
        <taxon>Clastoptera</taxon>
    </lineage>
</organism>
<dbReference type="Pfam" id="PF00941">
    <property type="entry name" value="FAD_binding_5"/>
    <property type="match status" value="1"/>
</dbReference>
<evidence type="ECO:0000259" key="16">
    <source>
        <dbReference type="PROSITE" id="PS51387"/>
    </source>
</evidence>
<dbReference type="InterPro" id="IPR005107">
    <property type="entry name" value="CO_DH_flav_C"/>
</dbReference>
<comment type="subcellular location">
    <subcellularLocation>
        <location evidence="3">Peroxisome</location>
    </subcellularLocation>
</comment>
<comment type="subunit">
    <text evidence="5">Homodimer.</text>
</comment>
<dbReference type="InterPro" id="IPR016208">
    <property type="entry name" value="Ald_Oxase/xanthine_DH-like"/>
</dbReference>
<dbReference type="PROSITE" id="PS00197">
    <property type="entry name" value="2FE2S_FER_1"/>
    <property type="match status" value="1"/>
</dbReference>
<evidence type="ECO:0000313" key="17">
    <source>
        <dbReference type="EMBL" id="JAS14718.1"/>
    </source>
</evidence>
<evidence type="ECO:0000256" key="8">
    <source>
        <dbReference type="ARBA" id="ARBA00022723"/>
    </source>
</evidence>
<dbReference type="PANTHER" id="PTHR45444">
    <property type="entry name" value="XANTHINE DEHYDROGENASE"/>
    <property type="match status" value="1"/>
</dbReference>
<dbReference type="GO" id="GO:0051537">
    <property type="term" value="F:2 iron, 2 sulfur cluster binding"/>
    <property type="evidence" value="ECO:0007669"/>
    <property type="project" value="UniProtKB-KW"/>
</dbReference>
<evidence type="ECO:0000256" key="7">
    <source>
        <dbReference type="ARBA" id="ARBA00022714"/>
    </source>
</evidence>
<proteinExistence type="inferred from homology"/>
<dbReference type="InterPro" id="IPR036683">
    <property type="entry name" value="CO_DH_flav_C_dom_sf"/>
</dbReference>
<name>A0A1B6CMX4_9HEMI</name>
<dbReference type="SMART" id="SM01008">
    <property type="entry name" value="Ald_Xan_dh_C"/>
    <property type="match status" value="1"/>
</dbReference>
<dbReference type="GO" id="GO:0071949">
    <property type="term" value="F:FAD binding"/>
    <property type="evidence" value="ECO:0007669"/>
    <property type="project" value="InterPro"/>
</dbReference>
<dbReference type="InterPro" id="IPR002346">
    <property type="entry name" value="Mopterin_DH_FAD-bd"/>
</dbReference>
<dbReference type="SUPFAM" id="SSF54292">
    <property type="entry name" value="2Fe-2S ferredoxin-like"/>
    <property type="match status" value="1"/>
</dbReference>
<evidence type="ECO:0000256" key="14">
    <source>
        <dbReference type="ARBA" id="ARBA00023140"/>
    </source>
</evidence>
<keyword evidence="12" id="KW-0411">Iron-sulfur</keyword>
<dbReference type="GO" id="GO:0005777">
    <property type="term" value="C:peroxisome"/>
    <property type="evidence" value="ECO:0007669"/>
    <property type="project" value="UniProtKB-SubCell"/>
</dbReference>
<dbReference type="FunFam" id="3.30.390.50:FF:000003">
    <property type="entry name" value="Aldehyde oxidase1"/>
    <property type="match status" value="1"/>
</dbReference>
<evidence type="ECO:0000256" key="4">
    <source>
        <dbReference type="ARBA" id="ARBA00006849"/>
    </source>
</evidence>
<evidence type="ECO:0000256" key="13">
    <source>
        <dbReference type="ARBA" id="ARBA00023027"/>
    </source>
</evidence>
<evidence type="ECO:0000256" key="3">
    <source>
        <dbReference type="ARBA" id="ARBA00004275"/>
    </source>
</evidence>
<dbReference type="Gene3D" id="1.10.150.120">
    <property type="entry name" value="[2Fe-2S]-binding domain"/>
    <property type="match status" value="1"/>
</dbReference>
<dbReference type="Pfam" id="PF03450">
    <property type="entry name" value="CO_deh_flav_C"/>
    <property type="match status" value="1"/>
</dbReference>
<dbReference type="InterPro" id="IPR002888">
    <property type="entry name" value="2Fe-2S-bd"/>
</dbReference>
<evidence type="ECO:0000256" key="1">
    <source>
        <dbReference type="ARBA" id="ARBA00001924"/>
    </source>
</evidence>
<dbReference type="PANTHER" id="PTHR45444:SF3">
    <property type="entry name" value="XANTHINE DEHYDROGENASE"/>
    <property type="match status" value="1"/>
</dbReference>
<keyword evidence="8" id="KW-0479">Metal-binding</keyword>
<dbReference type="Gene3D" id="3.30.390.50">
    <property type="entry name" value="CO dehydrogenase flavoprotein, C-terminal domain"/>
    <property type="match status" value="1"/>
</dbReference>
<evidence type="ECO:0000256" key="10">
    <source>
        <dbReference type="ARBA" id="ARBA00023002"/>
    </source>
</evidence>
<dbReference type="GO" id="GO:0016491">
    <property type="term" value="F:oxidoreductase activity"/>
    <property type="evidence" value="ECO:0007669"/>
    <property type="project" value="UniProtKB-KW"/>
</dbReference>
<dbReference type="Gene3D" id="3.90.1170.50">
    <property type="entry name" value="Aldehyde oxidase/xanthine dehydrogenase, a/b hammerhead"/>
    <property type="match status" value="1"/>
</dbReference>
<dbReference type="InterPro" id="IPR000674">
    <property type="entry name" value="Ald_Oxase/Xan_DH_a/b"/>
</dbReference>
<evidence type="ECO:0000256" key="5">
    <source>
        <dbReference type="ARBA" id="ARBA00011738"/>
    </source>
</evidence>
<dbReference type="GO" id="GO:0005506">
    <property type="term" value="F:iron ion binding"/>
    <property type="evidence" value="ECO:0007669"/>
    <property type="project" value="InterPro"/>
</dbReference>
<dbReference type="InterPro" id="IPR016169">
    <property type="entry name" value="FAD-bd_PCMH_sub2"/>
</dbReference>
<dbReference type="Gene3D" id="3.30.465.10">
    <property type="match status" value="1"/>
</dbReference>
<gene>
    <name evidence="17" type="ORF">g.6594</name>
</gene>
<keyword evidence="11" id="KW-0408">Iron</keyword>
<dbReference type="EMBL" id="GEDC01022580">
    <property type="protein sequence ID" value="JAS14718.1"/>
    <property type="molecule type" value="Transcribed_RNA"/>
</dbReference>
<dbReference type="FunFam" id="3.10.20.30:FF:000012">
    <property type="entry name" value="Xanthine dehydrogenase/oxidase"/>
    <property type="match status" value="1"/>
</dbReference>
<evidence type="ECO:0000256" key="9">
    <source>
        <dbReference type="ARBA" id="ARBA00022827"/>
    </source>
</evidence>
<dbReference type="InterPro" id="IPR016166">
    <property type="entry name" value="FAD-bd_PCMH"/>
</dbReference>
<dbReference type="Pfam" id="PF01315">
    <property type="entry name" value="Ald_Xan_dh_C"/>
    <property type="match status" value="1"/>
</dbReference>
<dbReference type="InterPro" id="IPR006058">
    <property type="entry name" value="2Fe2S_fd_BS"/>
</dbReference>
<sequence length="737" mass="81086">MSLNTFIREHANLHGTKFMCLEGGCGVCLVTLQFTDPVTHQTKTISVNSCMFPVFACHGMAVTTIEGVGNMKIGYDKTQTRLANFNGSQCGFCSPGMVMNMYSLLKANPHMSMLEIENSFDGNLCRCTGYRPILDAAKSFAVDVSADISKNVFDIEDILKICPTSGTACSGKCKTNAKRNIYDCVEKEEDLDDAIDFCETSLASATLKMNLRGGSLWYKAESVQEIFEIFGTFMGSYILVCGNTAQGVYKGLPPPDVFIDINSVVALRDHSFDGSNLSVGANMTLTDTIRLFNAVAQERPQTMRYLDTLANHIGRVANVPVRNVGTLAGNLSTKYQHNEFPSDLFTIFEAVGATVTIASDDGNPDQVIPLYAYLQINMNKKLMTSINFTSYGQNYYIKTYKITPRAQNAKAYVNAGFRFKLNSYNKFAVLEKPSIVYGGINNNFIHASQTENYLTGKFLMDLPTLQQALSILESEVNPDFVLPTTSPAYRRGLTQSLLYRFVLSLFPLGIQEKFRSGGEVISRPLSSGKQEYETDPTKYPINKPILKVEALAQCSGEIQYTYDIPTSKRDLYGQLVLTKTGPAVIDRIDAAKALKIPGVVKFFRARDIPGKNSFMALHPFIPEEEVLFAETNVTYAGQAVGVIVATTQAIAQEAARAVVITYKSKSAPKLKIDEIVQSGDQSLITLGGTIEPTQTKSDVKYKVKGEMKMGGQYHFVMETLVCYSVPLDDGLDVHCSA</sequence>
<dbReference type="SUPFAM" id="SSF55447">
    <property type="entry name" value="CO dehydrogenase flavoprotein C-terminal domain-like"/>
    <property type="match status" value="1"/>
</dbReference>
<dbReference type="PROSITE" id="PS51387">
    <property type="entry name" value="FAD_PCMH"/>
    <property type="match status" value="1"/>
</dbReference>
<evidence type="ECO:0000256" key="12">
    <source>
        <dbReference type="ARBA" id="ARBA00023014"/>
    </source>
</evidence>
<keyword evidence="7" id="KW-0001">2Fe-2S</keyword>
<dbReference type="InterPro" id="IPR036884">
    <property type="entry name" value="2Fe-2S-bd_dom_sf"/>
</dbReference>
<dbReference type="InterPro" id="IPR012675">
    <property type="entry name" value="Beta-grasp_dom_sf"/>
</dbReference>
<accession>A0A1B6CMX4</accession>
<dbReference type="FunFam" id="3.30.465.10:FF:000013">
    <property type="entry name" value="Aldehyde oxidase"/>
    <property type="match status" value="1"/>
</dbReference>
<comment type="cofactor">
    <cofactor evidence="15">
        <name>[2Fe-2S] cluster</name>
        <dbReference type="ChEBI" id="CHEBI:190135"/>
    </cofactor>
</comment>
<feature type="domain" description="FAD-binding PCMH-type" evidence="16">
    <location>
        <begin position="210"/>
        <end position="393"/>
    </location>
</feature>
<dbReference type="InterPro" id="IPR036856">
    <property type="entry name" value="Ald_Oxase/Xan_DH_a/b_sf"/>
</dbReference>
<dbReference type="Gene3D" id="3.10.20.30">
    <property type="match status" value="1"/>
</dbReference>
<dbReference type="Gene3D" id="3.30.365.10">
    <property type="entry name" value="Aldehyde oxidase/xanthine dehydrogenase, molybdopterin binding domain"/>
    <property type="match status" value="2"/>
</dbReference>
<keyword evidence="13" id="KW-0520">NAD</keyword>
<evidence type="ECO:0000256" key="6">
    <source>
        <dbReference type="ARBA" id="ARBA00022630"/>
    </source>
</evidence>
<evidence type="ECO:0000256" key="15">
    <source>
        <dbReference type="ARBA" id="ARBA00034078"/>
    </source>
</evidence>
<dbReference type="SUPFAM" id="SSF47741">
    <property type="entry name" value="CO dehydrogenase ISP C-domain like"/>
    <property type="match status" value="1"/>
</dbReference>
<comment type="cofactor">
    <cofactor evidence="1">
        <name>Mo-molybdopterin</name>
        <dbReference type="ChEBI" id="CHEBI:71302"/>
    </cofactor>
</comment>
<evidence type="ECO:0000256" key="11">
    <source>
        <dbReference type="ARBA" id="ARBA00023004"/>
    </source>
</evidence>
<dbReference type="SUPFAM" id="SSF54665">
    <property type="entry name" value="CO dehydrogenase molybdoprotein N-domain-like"/>
    <property type="match status" value="1"/>
</dbReference>
<dbReference type="SUPFAM" id="SSF56176">
    <property type="entry name" value="FAD-binding/transporter-associated domain-like"/>
    <property type="match status" value="1"/>
</dbReference>
<keyword evidence="6" id="KW-0285">Flavoprotein</keyword>
<feature type="non-terminal residue" evidence="17">
    <location>
        <position position="737"/>
    </location>
</feature>
<dbReference type="InterPro" id="IPR036318">
    <property type="entry name" value="FAD-bd_PCMH-like_sf"/>
</dbReference>
<comment type="cofactor">
    <cofactor evidence="2">
        <name>FAD</name>
        <dbReference type="ChEBI" id="CHEBI:57692"/>
    </cofactor>
</comment>
<dbReference type="SMART" id="SM01092">
    <property type="entry name" value="CO_deh_flav_C"/>
    <property type="match status" value="1"/>
</dbReference>
<dbReference type="InterPro" id="IPR036010">
    <property type="entry name" value="2Fe-2S_ferredoxin-like_sf"/>
</dbReference>
<evidence type="ECO:0000256" key="2">
    <source>
        <dbReference type="ARBA" id="ARBA00001974"/>
    </source>
</evidence>
<keyword evidence="9" id="KW-0274">FAD</keyword>
<dbReference type="AlphaFoldDB" id="A0A1B6CMX4"/>